<organism evidence="3 4">
    <name type="scientific">Aurantiacibacter gilvus</name>
    <dbReference type="NCBI Taxonomy" id="3139141"/>
    <lineage>
        <taxon>Bacteria</taxon>
        <taxon>Pseudomonadati</taxon>
        <taxon>Pseudomonadota</taxon>
        <taxon>Alphaproteobacteria</taxon>
        <taxon>Sphingomonadales</taxon>
        <taxon>Erythrobacteraceae</taxon>
        <taxon>Aurantiacibacter</taxon>
    </lineage>
</organism>
<sequence length="100" mass="10189">MTDQRTTEVETPSGSTHTHTTIVTDKPRSGGMGKWVLLLALLVVAGLAYVAFSQLGAAEMAKDNAVADAAESVGTAAENVGEAAQDMGDAAQDVVEPASD</sequence>
<keyword evidence="4" id="KW-1185">Reference proteome</keyword>
<comment type="caution">
    <text evidence="3">The sequence shown here is derived from an EMBL/GenBank/DDBJ whole genome shotgun (WGS) entry which is preliminary data.</text>
</comment>
<feature type="region of interest" description="Disordered" evidence="1">
    <location>
        <begin position="1"/>
        <end position="26"/>
    </location>
</feature>
<feature type="compositionally biased region" description="Polar residues" evidence="1">
    <location>
        <begin position="9"/>
        <end position="23"/>
    </location>
</feature>
<evidence type="ECO:0000313" key="4">
    <source>
        <dbReference type="Proteomes" id="UP001497045"/>
    </source>
</evidence>
<accession>A0ABU9IDC1</accession>
<keyword evidence="2" id="KW-1133">Transmembrane helix</keyword>
<feature type="transmembrane region" description="Helical" evidence="2">
    <location>
        <begin position="35"/>
        <end position="52"/>
    </location>
</feature>
<keyword evidence="2" id="KW-0472">Membrane</keyword>
<evidence type="ECO:0000256" key="1">
    <source>
        <dbReference type="SAM" id="MobiDB-lite"/>
    </source>
</evidence>
<evidence type="ECO:0000256" key="2">
    <source>
        <dbReference type="SAM" id="Phobius"/>
    </source>
</evidence>
<keyword evidence="2" id="KW-0812">Transmembrane</keyword>
<reference evidence="3 4" key="1">
    <citation type="submission" date="2024-04" db="EMBL/GenBank/DDBJ databases">
        <title>Aurantiacibacter sp. DGU6 16S ribosomal RNA gene Genome sequencing and assembly.</title>
        <authorList>
            <person name="Park S."/>
        </authorList>
    </citation>
    <scope>NUCLEOTIDE SEQUENCE [LARGE SCALE GENOMIC DNA]</scope>
    <source>
        <strain evidence="3 4">DGU6</strain>
    </source>
</reference>
<gene>
    <name evidence="3" type="ORF">AAEO60_07060</name>
</gene>
<evidence type="ECO:0000313" key="3">
    <source>
        <dbReference type="EMBL" id="MEL1250426.1"/>
    </source>
</evidence>
<protein>
    <submittedName>
        <fullName evidence="3">Uncharacterized protein</fullName>
    </submittedName>
</protein>
<dbReference type="Proteomes" id="UP001497045">
    <property type="component" value="Unassembled WGS sequence"/>
</dbReference>
<proteinExistence type="predicted"/>
<dbReference type="RefSeq" id="WP_341672945.1">
    <property type="nucleotide sequence ID" value="NZ_JBBYHV010000001.1"/>
</dbReference>
<name>A0ABU9IDC1_9SPHN</name>
<dbReference type="EMBL" id="JBBYHV010000001">
    <property type="protein sequence ID" value="MEL1250426.1"/>
    <property type="molecule type" value="Genomic_DNA"/>
</dbReference>